<evidence type="ECO:0000256" key="2">
    <source>
        <dbReference type="SAM" id="MobiDB-lite"/>
    </source>
</evidence>
<sequence>MGHTSHLVGCSIQLTHGIGSIRQGKENNFSLRECSHGKKQGGVQDDKTFSLIQQKIEAQEKMLNDMKENIEILNEASTSNSMTIQLQDAQISHLISDHYPPLAEDSPNYNMGDSKDEE</sequence>
<dbReference type="PaxDb" id="4113-PGSC0003DMT400089437"/>
<evidence type="ECO:0000256" key="1">
    <source>
        <dbReference type="SAM" id="Coils"/>
    </source>
</evidence>
<reference evidence="3" key="2">
    <citation type="submission" date="2015-06" db="UniProtKB">
        <authorList>
            <consortium name="EnsemblPlants"/>
        </authorList>
    </citation>
    <scope>IDENTIFICATION</scope>
    <source>
        <strain evidence="3">DM1-3 516 R44</strain>
    </source>
</reference>
<evidence type="ECO:0000313" key="3">
    <source>
        <dbReference type="EnsemblPlants" id="PGSC0003DMT400089437"/>
    </source>
</evidence>
<evidence type="ECO:0000313" key="4">
    <source>
        <dbReference type="Proteomes" id="UP000011115"/>
    </source>
</evidence>
<dbReference type="HOGENOM" id="CLU_029307_9_1_1"/>
<proteinExistence type="predicted"/>
<dbReference type="Gramene" id="PGSC0003DMT400089437">
    <property type="protein sequence ID" value="PGSC0003DMT400089437"/>
    <property type="gene ID" value="PGSC0003DMG400039008"/>
</dbReference>
<accession>M1DI60</accession>
<feature type="region of interest" description="Disordered" evidence="2">
    <location>
        <begin position="96"/>
        <end position="118"/>
    </location>
</feature>
<reference evidence="4" key="1">
    <citation type="journal article" date="2011" name="Nature">
        <title>Genome sequence and analysis of the tuber crop potato.</title>
        <authorList>
            <consortium name="The Potato Genome Sequencing Consortium"/>
        </authorList>
    </citation>
    <scope>NUCLEOTIDE SEQUENCE [LARGE SCALE GENOMIC DNA]</scope>
    <source>
        <strain evidence="4">cv. DM1-3 516 R44</strain>
    </source>
</reference>
<name>M1DI60_SOLTU</name>
<organism evidence="3 4">
    <name type="scientific">Solanum tuberosum</name>
    <name type="common">Potato</name>
    <dbReference type="NCBI Taxonomy" id="4113"/>
    <lineage>
        <taxon>Eukaryota</taxon>
        <taxon>Viridiplantae</taxon>
        <taxon>Streptophyta</taxon>
        <taxon>Embryophyta</taxon>
        <taxon>Tracheophyta</taxon>
        <taxon>Spermatophyta</taxon>
        <taxon>Magnoliopsida</taxon>
        <taxon>eudicotyledons</taxon>
        <taxon>Gunneridae</taxon>
        <taxon>Pentapetalae</taxon>
        <taxon>asterids</taxon>
        <taxon>lamiids</taxon>
        <taxon>Solanales</taxon>
        <taxon>Solanaceae</taxon>
        <taxon>Solanoideae</taxon>
        <taxon>Solaneae</taxon>
        <taxon>Solanum</taxon>
    </lineage>
</organism>
<keyword evidence="4" id="KW-1185">Reference proteome</keyword>
<dbReference type="InParanoid" id="M1DI60"/>
<feature type="coiled-coil region" evidence="1">
    <location>
        <begin position="49"/>
        <end position="76"/>
    </location>
</feature>
<dbReference type="AlphaFoldDB" id="M1DI60"/>
<dbReference type="Proteomes" id="UP000011115">
    <property type="component" value="Unassembled WGS sequence"/>
</dbReference>
<dbReference type="EnsemblPlants" id="PGSC0003DMT400089437">
    <property type="protein sequence ID" value="PGSC0003DMT400089437"/>
    <property type="gene ID" value="PGSC0003DMG400039008"/>
</dbReference>
<keyword evidence="1" id="KW-0175">Coiled coil</keyword>
<protein>
    <submittedName>
        <fullName evidence="3">Uncharacterized protein</fullName>
    </submittedName>
</protein>